<proteinExistence type="predicted"/>
<evidence type="ECO:0000313" key="1">
    <source>
        <dbReference type="EMBL" id="KAJ2902496.1"/>
    </source>
</evidence>
<evidence type="ECO:0000313" key="2">
    <source>
        <dbReference type="Proteomes" id="UP001201980"/>
    </source>
</evidence>
<sequence>MSSISSSVLRNGCSAASALGTDEVQAMIPPAVIPPGYLSRSRLENFARFLIILPGTCSTFVVSEGLGDAGPGSILYLELSGMGALCKLKGMLRAEEEVEKTVW</sequence>
<dbReference type="Proteomes" id="UP001201980">
    <property type="component" value="Unassembled WGS sequence"/>
</dbReference>
<gene>
    <name evidence="1" type="ORF">MKZ38_000546</name>
</gene>
<name>A0AAD5WUL2_9PEZI</name>
<accession>A0AAD5WUL2</accession>
<comment type="caution">
    <text evidence="1">The sequence shown here is derived from an EMBL/GenBank/DDBJ whole genome shotgun (WGS) entry which is preliminary data.</text>
</comment>
<reference evidence="1" key="1">
    <citation type="submission" date="2022-07" db="EMBL/GenBank/DDBJ databases">
        <title>Draft genome sequence of Zalerion maritima ATCC 34329, a (micro)plastics degrading marine fungus.</title>
        <authorList>
            <person name="Paco A."/>
            <person name="Goncalves M.F.M."/>
            <person name="Rocha-Santos T.A.P."/>
            <person name="Alves A."/>
        </authorList>
    </citation>
    <scope>NUCLEOTIDE SEQUENCE</scope>
    <source>
        <strain evidence="1">ATCC 34329</strain>
    </source>
</reference>
<dbReference type="AlphaFoldDB" id="A0AAD5WUL2"/>
<keyword evidence="2" id="KW-1185">Reference proteome</keyword>
<protein>
    <submittedName>
        <fullName evidence="1">Uncharacterized protein</fullName>
    </submittedName>
</protein>
<organism evidence="1 2">
    <name type="scientific">Zalerion maritima</name>
    <dbReference type="NCBI Taxonomy" id="339359"/>
    <lineage>
        <taxon>Eukaryota</taxon>
        <taxon>Fungi</taxon>
        <taxon>Dikarya</taxon>
        <taxon>Ascomycota</taxon>
        <taxon>Pezizomycotina</taxon>
        <taxon>Sordariomycetes</taxon>
        <taxon>Lulworthiomycetidae</taxon>
        <taxon>Lulworthiales</taxon>
        <taxon>Lulworthiaceae</taxon>
        <taxon>Zalerion</taxon>
    </lineage>
</organism>
<dbReference type="EMBL" id="JAKWBI020000111">
    <property type="protein sequence ID" value="KAJ2902496.1"/>
    <property type="molecule type" value="Genomic_DNA"/>
</dbReference>